<dbReference type="EC" id="2.1.1.77" evidence="7"/>
<comment type="subcellular location">
    <subcellularLocation>
        <location evidence="1 7">Cytoplasm</location>
    </subcellularLocation>
</comment>
<keyword evidence="3 7" id="KW-0963">Cytoplasm</keyword>
<protein>
    <recommendedName>
        <fullName evidence="7">Protein-L-isoaspartate O-methyltransferase</fullName>
        <ecNumber evidence="7">2.1.1.77</ecNumber>
    </recommendedName>
    <alternativeName>
        <fullName evidence="7">L-isoaspartyl protein carboxyl methyltransferase</fullName>
    </alternativeName>
    <alternativeName>
        <fullName evidence="7">Protein L-isoaspartyl methyltransferase</fullName>
    </alternativeName>
    <alternativeName>
        <fullName evidence="7">Protein-beta-aspartate methyltransferase</fullName>
        <shortName evidence="7">PIMT</shortName>
    </alternativeName>
</protein>
<dbReference type="RefSeq" id="WP_090712887.1">
    <property type="nucleotide sequence ID" value="NZ_FOVM01000010.1"/>
</dbReference>
<dbReference type="SUPFAM" id="SSF53335">
    <property type="entry name" value="S-adenosyl-L-methionine-dependent methyltransferases"/>
    <property type="match status" value="1"/>
</dbReference>
<organism evidence="8 9">
    <name type="scientific">Mycetocola miduiensis</name>
    <dbReference type="NCBI Taxonomy" id="995034"/>
    <lineage>
        <taxon>Bacteria</taxon>
        <taxon>Bacillati</taxon>
        <taxon>Actinomycetota</taxon>
        <taxon>Actinomycetes</taxon>
        <taxon>Micrococcales</taxon>
        <taxon>Microbacteriaceae</taxon>
        <taxon>Mycetocola</taxon>
    </lineage>
</organism>
<gene>
    <name evidence="7" type="primary">pcm</name>
    <name evidence="8" type="ORF">SAMN05216219_3016</name>
</gene>
<feature type="active site" evidence="7">
    <location>
        <position position="62"/>
    </location>
</feature>
<dbReference type="PANTHER" id="PTHR11579">
    <property type="entry name" value="PROTEIN-L-ISOASPARTATE O-METHYLTRANSFERASE"/>
    <property type="match status" value="1"/>
</dbReference>
<dbReference type="OrthoDB" id="4035289at2"/>
<dbReference type="Gene3D" id="3.40.50.150">
    <property type="entry name" value="Vaccinia Virus protein VP39"/>
    <property type="match status" value="1"/>
</dbReference>
<dbReference type="PANTHER" id="PTHR11579:SF0">
    <property type="entry name" value="PROTEIN-L-ISOASPARTATE(D-ASPARTATE) O-METHYLTRANSFERASE"/>
    <property type="match status" value="1"/>
</dbReference>
<dbReference type="HAMAP" id="MF_00090">
    <property type="entry name" value="PIMT"/>
    <property type="match status" value="1"/>
</dbReference>
<comment type="catalytic activity">
    <reaction evidence="7">
        <text>[protein]-L-isoaspartate + S-adenosyl-L-methionine = [protein]-L-isoaspartate alpha-methyl ester + S-adenosyl-L-homocysteine</text>
        <dbReference type="Rhea" id="RHEA:12705"/>
        <dbReference type="Rhea" id="RHEA-COMP:12143"/>
        <dbReference type="Rhea" id="RHEA-COMP:12144"/>
        <dbReference type="ChEBI" id="CHEBI:57856"/>
        <dbReference type="ChEBI" id="CHEBI:59789"/>
        <dbReference type="ChEBI" id="CHEBI:90596"/>
        <dbReference type="ChEBI" id="CHEBI:90598"/>
        <dbReference type="EC" id="2.1.1.77"/>
    </reaction>
</comment>
<dbReference type="Pfam" id="PF01135">
    <property type="entry name" value="PCMT"/>
    <property type="match status" value="1"/>
</dbReference>
<evidence type="ECO:0000256" key="7">
    <source>
        <dbReference type="HAMAP-Rule" id="MF_00090"/>
    </source>
</evidence>
<dbReference type="GO" id="GO:0030091">
    <property type="term" value="P:protein repair"/>
    <property type="evidence" value="ECO:0007669"/>
    <property type="project" value="UniProtKB-UniRule"/>
</dbReference>
<dbReference type="InterPro" id="IPR029063">
    <property type="entry name" value="SAM-dependent_MTases_sf"/>
</dbReference>
<evidence type="ECO:0000256" key="2">
    <source>
        <dbReference type="ARBA" id="ARBA00005369"/>
    </source>
</evidence>
<comment type="function">
    <text evidence="7">Catalyzes the methyl esterification of L-isoaspartyl residues in peptides and proteins that result from spontaneous decomposition of normal L-aspartyl and L-asparaginyl residues. It plays a role in the repair and/or degradation of damaged proteins.</text>
</comment>
<reference evidence="9" key="1">
    <citation type="submission" date="2016-10" db="EMBL/GenBank/DDBJ databases">
        <authorList>
            <person name="Varghese N."/>
            <person name="Submissions S."/>
        </authorList>
    </citation>
    <scope>NUCLEOTIDE SEQUENCE [LARGE SCALE GENOMIC DNA]</scope>
    <source>
        <strain evidence="9">CGMCC 1.11101</strain>
    </source>
</reference>
<comment type="similarity">
    <text evidence="2 7">Belongs to the methyltransferase superfamily. L-isoaspartyl/D-aspartyl protein methyltransferase family.</text>
</comment>
<dbReference type="AlphaFoldDB" id="A0A1I5DNX4"/>
<name>A0A1I5DNX4_9MICO</name>
<dbReference type="NCBIfam" id="NF001453">
    <property type="entry name" value="PRK00312.1"/>
    <property type="match status" value="1"/>
</dbReference>
<dbReference type="CDD" id="cd02440">
    <property type="entry name" value="AdoMet_MTases"/>
    <property type="match status" value="1"/>
</dbReference>
<dbReference type="NCBIfam" id="TIGR00080">
    <property type="entry name" value="pimt"/>
    <property type="match status" value="1"/>
</dbReference>
<evidence type="ECO:0000313" key="9">
    <source>
        <dbReference type="Proteomes" id="UP000198867"/>
    </source>
</evidence>
<evidence type="ECO:0000256" key="3">
    <source>
        <dbReference type="ARBA" id="ARBA00022490"/>
    </source>
</evidence>
<dbReference type="PROSITE" id="PS01279">
    <property type="entry name" value="PCMT"/>
    <property type="match status" value="1"/>
</dbReference>
<evidence type="ECO:0000313" key="8">
    <source>
        <dbReference type="EMBL" id="SFO00923.1"/>
    </source>
</evidence>
<keyword evidence="9" id="KW-1185">Reference proteome</keyword>
<dbReference type="InterPro" id="IPR000682">
    <property type="entry name" value="PCMT"/>
</dbReference>
<keyword evidence="4 7" id="KW-0489">Methyltransferase</keyword>
<dbReference type="GO" id="GO:0004719">
    <property type="term" value="F:protein-L-isoaspartate (D-aspartate) O-methyltransferase activity"/>
    <property type="evidence" value="ECO:0007669"/>
    <property type="project" value="UniProtKB-UniRule"/>
</dbReference>
<sequence length="224" mass="24039">MDHYRSKRERMVAEQIAARGIRDSRVLDAMRRVPREEFVRRLSRSSAYEDHPLAIASGQTISQPYIVALTVEAALVDERSHVLDVGTGSGYGAAVLAEIVADVVSIERHPELANGAREVLERLGYSTVSVVTGDGTLGWPDAAPYDAIVVAAAAARVPGPWLEQLKDGGRLVMPVGTPGFGQRLQRITLGPGRVPRADDLGGVTFVPLIGAYGIGSPLFEENDD</sequence>
<dbReference type="GO" id="GO:0032259">
    <property type="term" value="P:methylation"/>
    <property type="evidence" value="ECO:0007669"/>
    <property type="project" value="UniProtKB-KW"/>
</dbReference>
<dbReference type="GO" id="GO:0005737">
    <property type="term" value="C:cytoplasm"/>
    <property type="evidence" value="ECO:0007669"/>
    <property type="project" value="UniProtKB-SubCell"/>
</dbReference>
<keyword evidence="5 7" id="KW-0808">Transferase</keyword>
<evidence type="ECO:0000256" key="6">
    <source>
        <dbReference type="ARBA" id="ARBA00022691"/>
    </source>
</evidence>
<evidence type="ECO:0000256" key="4">
    <source>
        <dbReference type="ARBA" id="ARBA00022603"/>
    </source>
</evidence>
<dbReference type="Proteomes" id="UP000198867">
    <property type="component" value="Unassembled WGS sequence"/>
</dbReference>
<accession>A0A1I5DNX4</accession>
<evidence type="ECO:0000256" key="1">
    <source>
        <dbReference type="ARBA" id="ARBA00004496"/>
    </source>
</evidence>
<keyword evidence="6 7" id="KW-0949">S-adenosyl-L-methionine</keyword>
<dbReference type="STRING" id="995034.SAMN05216219_3016"/>
<evidence type="ECO:0000256" key="5">
    <source>
        <dbReference type="ARBA" id="ARBA00022679"/>
    </source>
</evidence>
<proteinExistence type="inferred from homology"/>
<dbReference type="EMBL" id="FOVM01000010">
    <property type="protein sequence ID" value="SFO00923.1"/>
    <property type="molecule type" value="Genomic_DNA"/>
</dbReference>
<dbReference type="FunFam" id="3.40.50.150:FF:000010">
    <property type="entry name" value="Protein-L-isoaspartate O-methyltransferase"/>
    <property type="match status" value="1"/>
</dbReference>